<proteinExistence type="predicted"/>
<dbReference type="Proteomes" id="UP000815677">
    <property type="component" value="Unassembled WGS sequence"/>
</dbReference>
<name>A0ABQ0MCN9_MYCCL</name>
<evidence type="ECO:0000313" key="1">
    <source>
        <dbReference type="EMBL" id="GAT61075.1"/>
    </source>
</evidence>
<protein>
    <submittedName>
        <fullName evidence="1">Uncharacterized protein</fullName>
    </submittedName>
</protein>
<evidence type="ECO:0000313" key="2">
    <source>
        <dbReference type="Proteomes" id="UP000815677"/>
    </source>
</evidence>
<gene>
    <name evidence="1" type="ORF">MCHLO_17140</name>
</gene>
<accession>A0ABQ0MCN9</accession>
<dbReference type="EMBL" id="DF849975">
    <property type="protein sequence ID" value="GAT61075.1"/>
    <property type="molecule type" value="Genomic_DNA"/>
</dbReference>
<sequence>MMDTASRQGGQRPLRDMTEGASDASLLYLRLHQARKTNFCPAVNCRSSSRKEGRKFIGMTLGGVATSVGINTQWPIPRSLTGNPSSSTTHFHLYFEFLSCFNTMFFAARTLLFSAVALTYVSAVPTPATITVLAPIPEGTVTASILGVDKAGHTTYAIAEPLVEGLSNGLSSTITTFTATLVAGSDYASETFSATYSEPGFQIGFNDGGECTISGSNAICNDGTSTITTDAALVTANLTQVMDVVGPTPTASGAGRSAALCVSAVSVGAAVALLGSVL</sequence>
<reference evidence="1" key="1">
    <citation type="submission" date="2014-09" db="EMBL/GenBank/DDBJ databases">
        <title>Genome sequence of the luminous mushroom Mycena chlorophos for searching fungal bioluminescence genes.</title>
        <authorList>
            <person name="Tanaka Y."/>
            <person name="Kasuga D."/>
            <person name="Oba Y."/>
            <person name="Hase S."/>
            <person name="Sato K."/>
            <person name="Oba Y."/>
            <person name="Sakakibara Y."/>
        </authorList>
    </citation>
    <scope>NUCLEOTIDE SEQUENCE</scope>
</reference>
<organism evidence="1 2">
    <name type="scientific">Mycena chlorophos</name>
    <name type="common">Agaric fungus</name>
    <name type="synonym">Agaricus chlorophos</name>
    <dbReference type="NCBI Taxonomy" id="658473"/>
    <lineage>
        <taxon>Eukaryota</taxon>
        <taxon>Fungi</taxon>
        <taxon>Dikarya</taxon>
        <taxon>Basidiomycota</taxon>
        <taxon>Agaricomycotina</taxon>
        <taxon>Agaricomycetes</taxon>
        <taxon>Agaricomycetidae</taxon>
        <taxon>Agaricales</taxon>
        <taxon>Marasmiineae</taxon>
        <taxon>Mycenaceae</taxon>
        <taxon>Mycena</taxon>
    </lineage>
</organism>
<keyword evidence="2" id="KW-1185">Reference proteome</keyword>